<keyword evidence="3" id="KW-1185">Reference proteome</keyword>
<name>A0A327WS96_LARAB</name>
<keyword evidence="1" id="KW-1133">Transmembrane helix</keyword>
<keyword evidence="1" id="KW-0472">Membrane</keyword>
<keyword evidence="1" id="KW-0812">Transmembrane</keyword>
<feature type="transmembrane region" description="Helical" evidence="1">
    <location>
        <begin position="20"/>
        <end position="41"/>
    </location>
</feature>
<dbReference type="AlphaFoldDB" id="A0A327WS96"/>
<dbReference type="EMBL" id="QLMC01000005">
    <property type="protein sequence ID" value="RAJ94202.1"/>
    <property type="molecule type" value="Genomic_DNA"/>
</dbReference>
<protein>
    <submittedName>
        <fullName evidence="2">Uncharacterized protein</fullName>
    </submittedName>
</protein>
<reference evidence="2 3" key="1">
    <citation type="submission" date="2018-06" db="EMBL/GenBank/DDBJ databases">
        <title>Genomic Encyclopedia of Archaeal and Bacterial Type Strains, Phase II (KMG-II): from individual species to whole genera.</title>
        <authorList>
            <person name="Goeker M."/>
        </authorList>
    </citation>
    <scope>NUCLEOTIDE SEQUENCE [LARGE SCALE GENOMIC DNA]</scope>
    <source>
        <strain evidence="2 3">DSM 21851</strain>
    </source>
</reference>
<accession>A0A327WS96</accession>
<gene>
    <name evidence="2" type="ORF">LX87_04087</name>
</gene>
<dbReference type="RefSeq" id="WP_170139401.1">
    <property type="nucleotide sequence ID" value="NZ_QLMC01000005.1"/>
</dbReference>
<proteinExistence type="predicted"/>
<evidence type="ECO:0000313" key="2">
    <source>
        <dbReference type="EMBL" id="RAJ94202.1"/>
    </source>
</evidence>
<evidence type="ECO:0000256" key="1">
    <source>
        <dbReference type="SAM" id="Phobius"/>
    </source>
</evidence>
<organism evidence="2 3">
    <name type="scientific">Larkinella arboricola</name>
    <dbReference type="NCBI Taxonomy" id="643671"/>
    <lineage>
        <taxon>Bacteria</taxon>
        <taxon>Pseudomonadati</taxon>
        <taxon>Bacteroidota</taxon>
        <taxon>Cytophagia</taxon>
        <taxon>Cytophagales</taxon>
        <taxon>Spirosomataceae</taxon>
        <taxon>Larkinella</taxon>
    </lineage>
</organism>
<evidence type="ECO:0000313" key="3">
    <source>
        <dbReference type="Proteomes" id="UP000248790"/>
    </source>
</evidence>
<sequence length="47" mass="5368">MILLPTWVGVFLVYLYDRAIPLGAVAMLLFLFVCLTVLNWVRPDEKG</sequence>
<dbReference type="Proteomes" id="UP000248790">
    <property type="component" value="Unassembled WGS sequence"/>
</dbReference>
<comment type="caution">
    <text evidence="2">The sequence shown here is derived from an EMBL/GenBank/DDBJ whole genome shotgun (WGS) entry which is preliminary data.</text>
</comment>